<dbReference type="EMBL" id="JACIGY010000001">
    <property type="protein sequence ID" value="MBB4411270.1"/>
    <property type="molecule type" value="Genomic_DNA"/>
</dbReference>
<dbReference type="PANTHER" id="PTHR43537">
    <property type="entry name" value="TRANSCRIPTIONAL REGULATOR, GNTR FAMILY"/>
    <property type="match status" value="1"/>
</dbReference>
<gene>
    <name evidence="6" type="ORF">GGE31_001741</name>
    <name evidence="5" type="ORF">GGE33_000044</name>
    <name evidence="7" type="ORF">GGE35_001741</name>
</gene>
<dbReference type="PROSITE" id="PS50949">
    <property type="entry name" value="HTH_GNTR"/>
    <property type="match status" value="1"/>
</dbReference>
<comment type="caution">
    <text evidence="6">The sequence shown here is derived from an EMBL/GenBank/DDBJ whole genome shotgun (WGS) entry which is preliminary data.</text>
</comment>
<dbReference type="SUPFAM" id="SSF48008">
    <property type="entry name" value="GntR ligand-binding domain-like"/>
    <property type="match status" value="1"/>
</dbReference>
<dbReference type="EMBL" id="JACIGW010000001">
    <property type="protein sequence ID" value="MBB4346336.1"/>
    <property type="molecule type" value="Genomic_DNA"/>
</dbReference>
<evidence type="ECO:0000313" key="5">
    <source>
        <dbReference type="EMBL" id="MBB4346336.1"/>
    </source>
</evidence>
<dbReference type="GO" id="GO:0003700">
    <property type="term" value="F:DNA-binding transcription factor activity"/>
    <property type="evidence" value="ECO:0007669"/>
    <property type="project" value="InterPro"/>
</dbReference>
<evidence type="ECO:0000313" key="6">
    <source>
        <dbReference type="EMBL" id="MBB4411270.1"/>
    </source>
</evidence>
<evidence type="ECO:0000256" key="1">
    <source>
        <dbReference type="ARBA" id="ARBA00023015"/>
    </source>
</evidence>
<accession>A0A7W6TD45</accession>
<dbReference type="Pfam" id="PF00392">
    <property type="entry name" value="GntR"/>
    <property type="match status" value="1"/>
</dbReference>
<dbReference type="InterPro" id="IPR036390">
    <property type="entry name" value="WH_DNA-bd_sf"/>
</dbReference>
<keyword evidence="1" id="KW-0805">Transcription regulation</keyword>
<evidence type="ECO:0000259" key="4">
    <source>
        <dbReference type="PROSITE" id="PS50949"/>
    </source>
</evidence>
<dbReference type="InterPro" id="IPR008920">
    <property type="entry name" value="TF_FadR/GntR_C"/>
</dbReference>
<proteinExistence type="predicted"/>
<keyword evidence="9" id="KW-1185">Reference proteome</keyword>
<dbReference type="InterPro" id="IPR000524">
    <property type="entry name" value="Tscrpt_reg_HTH_GntR"/>
</dbReference>
<dbReference type="InterPro" id="IPR036388">
    <property type="entry name" value="WH-like_DNA-bd_sf"/>
</dbReference>
<evidence type="ECO:0000313" key="8">
    <source>
        <dbReference type="Proteomes" id="UP000520770"/>
    </source>
</evidence>
<dbReference type="Proteomes" id="UP000524535">
    <property type="component" value="Unassembled WGS sequence"/>
</dbReference>
<organism evidence="6 9">
    <name type="scientific">Aliirhizobium cellulosilyticum</name>
    <dbReference type="NCBI Taxonomy" id="393664"/>
    <lineage>
        <taxon>Bacteria</taxon>
        <taxon>Pseudomonadati</taxon>
        <taxon>Pseudomonadota</taxon>
        <taxon>Alphaproteobacteria</taxon>
        <taxon>Hyphomicrobiales</taxon>
        <taxon>Rhizobiaceae</taxon>
        <taxon>Aliirhizobium</taxon>
    </lineage>
</organism>
<dbReference type="SUPFAM" id="SSF46785">
    <property type="entry name" value="Winged helix' DNA-binding domain"/>
    <property type="match status" value="1"/>
</dbReference>
<keyword evidence="2 6" id="KW-0238">DNA-binding</keyword>
<dbReference type="GO" id="GO:0003677">
    <property type="term" value="F:DNA binding"/>
    <property type="evidence" value="ECO:0007669"/>
    <property type="project" value="UniProtKB-KW"/>
</dbReference>
<protein>
    <submittedName>
        <fullName evidence="6">DNA-binding GntR family transcriptional regulator</fullName>
    </submittedName>
</protein>
<evidence type="ECO:0000256" key="2">
    <source>
        <dbReference type="ARBA" id="ARBA00023125"/>
    </source>
</evidence>
<dbReference type="PANTHER" id="PTHR43537:SF5">
    <property type="entry name" value="UXU OPERON TRANSCRIPTIONAL REGULATOR"/>
    <property type="match status" value="1"/>
</dbReference>
<dbReference type="AlphaFoldDB" id="A0A7W6TD45"/>
<evidence type="ECO:0000313" key="9">
    <source>
        <dbReference type="Proteomes" id="UP000524535"/>
    </source>
</evidence>
<dbReference type="Gene3D" id="1.20.120.530">
    <property type="entry name" value="GntR ligand-binding domain-like"/>
    <property type="match status" value="1"/>
</dbReference>
<dbReference type="EMBL" id="JACIHM010000001">
    <property type="protein sequence ID" value="MBB4445959.1"/>
    <property type="molecule type" value="Genomic_DNA"/>
</dbReference>
<sequence>MMDQRQDQQTEEPTLREKAYESFTRHLLARDVRPGQFVSQRHLVELTGLTLGAIRELIPRLEAEGLIKTVPQRGLQIAHIDLNLIREAFQLRLFLEKEAVALFVQTASDEVVEKLIRQHREISDAIASGNETPELDAHAQAVDWGMHDAFVAALDNAIIWNVYRVNSIKMRLINQERFRINGRVAPVMGEHMAVLEAIKCRSADGAVEALVKHIGHARDRALRL</sequence>
<dbReference type="Gene3D" id="1.10.10.10">
    <property type="entry name" value="Winged helix-like DNA-binding domain superfamily/Winged helix DNA-binding domain"/>
    <property type="match status" value="1"/>
</dbReference>
<dbReference type="Pfam" id="PF07729">
    <property type="entry name" value="FCD"/>
    <property type="match status" value="1"/>
</dbReference>
<dbReference type="SMART" id="SM00895">
    <property type="entry name" value="FCD"/>
    <property type="match status" value="1"/>
</dbReference>
<feature type="domain" description="HTH gntR-type" evidence="4">
    <location>
        <begin position="13"/>
        <end position="80"/>
    </location>
</feature>
<evidence type="ECO:0000256" key="3">
    <source>
        <dbReference type="ARBA" id="ARBA00023163"/>
    </source>
</evidence>
<evidence type="ECO:0000313" key="7">
    <source>
        <dbReference type="EMBL" id="MBB4445959.1"/>
    </source>
</evidence>
<evidence type="ECO:0000313" key="10">
    <source>
        <dbReference type="Proteomes" id="UP000576087"/>
    </source>
</evidence>
<dbReference type="Proteomes" id="UP000520770">
    <property type="component" value="Unassembled WGS sequence"/>
</dbReference>
<keyword evidence="3" id="KW-0804">Transcription</keyword>
<dbReference type="Proteomes" id="UP000576087">
    <property type="component" value="Unassembled WGS sequence"/>
</dbReference>
<dbReference type="InterPro" id="IPR011711">
    <property type="entry name" value="GntR_C"/>
</dbReference>
<reference evidence="8 9" key="1">
    <citation type="submission" date="2020-08" db="EMBL/GenBank/DDBJ databases">
        <title>Genomic Encyclopedia of Type Strains, Phase IV (KMG-V): Genome sequencing to study the core and pangenomes of soil and plant-associated prokaryotes.</title>
        <authorList>
            <person name="Whitman W."/>
        </authorList>
    </citation>
    <scope>NUCLEOTIDE SEQUENCE [LARGE SCALE GENOMIC DNA]</scope>
    <source>
        <strain evidence="6 9">SEMIA 444</strain>
        <strain evidence="5 8">SEMIA 448</strain>
        <strain evidence="7 10">SEMIA 452</strain>
    </source>
</reference>
<name>A0A7W6TD45_9HYPH</name>